<keyword evidence="1 4" id="KW-0489">Methyltransferase</keyword>
<feature type="domain" description="Methyltransferase" evidence="5">
    <location>
        <begin position="131"/>
        <end position="250"/>
    </location>
</feature>
<dbReference type="InterPro" id="IPR025774">
    <property type="entry name" value="PiNMT-like"/>
</dbReference>
<proteinExistence type="inferred from homology"/>
<dbReference type="InterPro" id="IPR025714">
    <property type="entry name" value="Methyltranfer_dom"/>
</dbReference>
<keyword evidence="3 4" id="KW-0949">S-adenosyl-L-methionine</keyword>
<dbReference type="PANTHER" id="PTHR44068">
    <property type="entry name" value="ZGC:194242"/>
    <property type="match status" value="1"/>
</dbReference>
<dbReference type="InterPro" id="IPR050447">
    <property type="entry name" value="Erg6_SMT_methyltransf"/>
</dbReference>
<dbReference type="GO" id="GO:0008168">
    <property type="term" value="F:methyltransferase activity"/>
    <property type="evidence" value="ECO:0007669"/>
    <property type="project" value="UniProtKB-KW"/>
</dbReference>
<dbReference type="Pfam" id="PF13847">
    <property type="entry name" value="Methyltransf_31"/>
    <property type="match status" value="1"/>
</dbReference>
<dbReference type="PANTHER" id="PTHR44068:SF11">
    <property type="entry name" value="GERANYL DIPHOSPHATE 2-C-METHYLTRANSFERASE"/>
    <property type="match status" value="1"/>
</dbReference>
<dbReference type="SUPFAM" id="SSF53335">
    <property type="entry name" value="S-adenosyl-L-methionine-dependent methyltransferases"/>
    <property type="match status" value="1"/>
</dbReference>
<reference evidence="6" key="1">
    <citation type="submission" date="2021-01" db="EMBL/GenBank/DDBJ databases">
        <authorList>
            <person name="Corre E."/>
            <person name="Pelletier E."/>
            <person name="Niang G."/>
            <person name="Scheremetjew M."/>
            <person name="Finn R."/>
            <person name="Kale V."/>
            <person name="Holt S."/>
            <person name="Cochrane G."/>
            <person name="Meng A."/>
            <person name="Brown T."/>
            <person name="Cohen L."/>
        </authorList>
    </citation>
    <scope>NUCLEOTIDE SEQUENCE</scope>
    <source>
        <strain evidence="6">CCCM811</strain>
    </source>
</reference>
<dbReference type="InterPro" id="IPR029063">
    <property type="entry name" value="SAM-dependent_MTases_sf"/>
</dbReference>
<protein>
    <recommendedName>
        <fullName evidence="5">Methyltransferase domain-containing protein</fullName>
    </recommendedName>
</protein>
<evidence type="ECO:0000256" key="1">
    <source>
        <dbReference type="ARBA" id="ARBA00022603"/>
    </source>
</evidence>
<dbReference type="CDD" id="cd02440">
    <property type="entry name" value="AdoMet_MTases"/>
    <property type="match status" value="1"/>
</dbReference>
<evidence type="ECO:0000256" key="4">
    <source>
        <dbReference type="PROSITE-ProRule" id="PRU00914"/>
    </source>
</evidence>
<dbReference type="Gene3D" id="3.40.50.150">
    <property type="entry name" value="Vaccinia Virus protein VP39"/>
    <property type="match status" value="1"/>
</dbReference>
<evidence type="ECO:0000259" key="5">
    <source>
        <dbReference type="Pfam" id="PF13847"/>
    </source>
</evidence>
<sequence length="351" mass="40337">MSAVGTRGPLRKPALHTLPTPAKRDVGIRASTSQVSRRSDKFGVIGRIYQRFFPKGSRKYETGSTVANEYDAWTDDGILEHYWGEHIHLGYYTPEEQAKGYKKKNFIGAKFDFIDRMVEWSGILDMPAGPKKVLDVGCGFGGSSRYLAKKYFQDGTVTGITISPNQVKRARELAEEQGVPNANFELKDALAMDFPDNSFDVVWAIESGEHMPSKTKYVEEMARVLKPGGVIVFATWCQRRTPPIFSEEEKSELQFLYDEWAHPHFVSIDTYKKIMRMTGKLENVDSDDWNRYTLPSWRHSIWVGVYDPWIVVRKPWTWRKTLRDGITLERMHRAFNKGVMEYGMLKATKKA</sequence>
<feature type="region of interest" description="SAM motif III" evidence="4">
    <location>
        <begin position="224"/>
        <end position="233"/>
    </location>
</feature>
<feature type="region of interest" description="SAM motif II" evidence="4">
    <location>
        <begin position="197"/>
        <end position="205"/>
    </location>
</feature>
<dbReference type="EMBL" id="HBIV01041486">
    <property type="protein sequence ID" value="CAE0677453.1"/>
    <property type="molecule type" value="Transcribed_RNA"/>
</dbReference>
<evidence type="ECO:0000256" key="2">
    <source>
        <dbReference type="ARBA" id="ARBA00022679"/>
    </source>
</evidence>
<dbReference type="PROSITE" id="PS51581">
    <property type="entry name" value="SAM_GTMT"/>
    <property type="match status" value="1"/>
</dbReference>
<organism evidence="6">
    <name type="scientific">Lotharella globosa</name>
    <dbReference type="NCBI Taxonomy" id="91324"/>
    <lineage>
        <taxon>Eukaryota</taxon>
        <taxon>Sar</taxon>
        <taxon>Rhizaria</taxon>
        <taxon>Cercozoa</taxon>
        <taxon>Chlorarachniophyceae</taxon>
        <taxon>Lotharella</taxon>
    </lineage>
</organism>
<gene>
    <name evidence="6" type="ORF">LGLO00237_LOCUS29234</name>
</gene>
<comment type="similarity">
    <text evidence="4">Belongs to the class I-like SAM-binding methyltransferase superfamily. gTMT family.</text>
</comment>
<dbReference type="GO" id="GO:0032259">
    <property type="term" value="P:methylation"/>
    <property type="evidence" value="ECO:0007669"/>
    <property type="project" value="UniProtKB-UniRule"/>
</dbReference>
<evidence type="ECO:0000313" key="6">
    <source>
        <dbReference type="EMBL" id="CAE0677453.1"/>
    </source>
</evidence>
<accession>A0A7S3ZAY1</accession>
<feature type="region of interest" description="SAM motif I" evidence="4">
    <location>
        <begin position="133"/>
        <end position="142"/>
    </location>
</feature>
<keyword evidence="2 4" id="KW-0808">Transferase</keyword>
<dbReference type="AlphaFoldDB" id="A0A7S3ZAY1"/>
<dbReference type="FunFam" id="3.40.50.150:FF:000669">
    <property type="entry name" value="Cyanobacterial-type MPBQ/MSBQ methyltransferase"/>
    <property type="match status" value="1"/>
</dbReference>
<evidence type="ECO:0000256" key="3">
    <source>
        <dbReference type="ARBA" id="ARBA00022691"/>
    </source>
</evidence>
<name>A0A7S3ZAY1_9EUKA</name>